<keyword evidence="3" id="KW-1185">Reference proteome</keyword>
<dbReference type="CDD" id="cd06259">
    <property type="entry name" value="YdcF-like"/>
    <property type="match status" value="1"/>
</dbReference>
<organism evidence="2 3">
    <name type="scientific">Naumannella halotolerans</name>
    <dbReference type="NCBI Taxonomy" id="993414"/>
    <lineage>
        <taxon>Bacteria</taxon>
        <taxon>Bacillati</taxon>
        <taxon>Actinomycetota</taxon>
        <taxon>Actinomycetes</taxon>
        <taxon>Propionibacteriales</taxon>
        <taxon>Propionibacteriaceae</taxon>
        <taxon>Naumannella</taxon>
    </lineage>
</organism>
<feature type="domain" description="DUF218" evidence="1">
    <location>
        <begin position="37"/>
        <end position="153"/>
    </location>
</feature>
<dbReference type="EMBL" id="SOAW01000002">
    <property type="protein sequence ID" value="TDT31314.1"/>
    <property type="molecule type" value="Genomic_DNA"/>
</dbReference>
<protein>
    <submittedName>
        <fullName evidence="2">Vancomycin permeability regulator SanA</fullName>
    </submittedName>
</protein>
<dbReference type="InterPro" id="IPR051599">
    <property type="entry name" value="Cell_Envelope_Assoc"/>
</dbReference>
<comment type="caution">
    <text evidence="2">The sequence shown here is derived from an EMBL/GenBank/DDBJ whole genome shotgun (WGS) entry which is preliminary data.</text>
</comment>
<evidence type="ECO:0000313" key="3">
    <source>
        <dbReference type="Proteomes" id="UP000295371"/>
    </source>
</evidence>
<gene>
    <name evidence="2" type="ORF">CLV29_2730</name>
</gene>
<reference evidence="2 3" key="1">
    <citation type="submission" date="2019-03" db="EMBL/GenBank/DDBJ databases">
        <title>Genomic Encyclopedia of Archaeal and Bacterial Type Strains, Phase II (KMG-II): from individual species to whole genera.</title>
        <authorList>
            <person name="Goeker M."/>
        </authorList>
    </citation>
    <scope>NUCLEOTIDE SEQUENCE [LARGE SCALE GENOMIC DNA]</scope>
    <source>
        <strain evidence="2 3">DSM 24323</strain>
    </source>
</reference>
<dbReference type="InterPro" id="IPR003848">
    <property type="entry name" value="DUF218"/>
</dbReference>
<sequence length="204" mass="22247">MLLALFCLTMTPWVVVQFGSQGRVLNVAEAPDDSVGVVLGAAVWSGGVPSPFLQGRLDQATTLWEQGKLSTVIVSGNSEPYYSEPAAMKDTLIAQGVPAEVIIEDPAGYDTYDTCVRAKEVYGYDQVVLISQYYHLPRAVTTCRLVGVDAIAVGDASVRDNSRTWWYGELREIPAAWKMLLDVAVRRQPELGRADPVTGEIEPN</sequence>
<evidence type="ECO:0000259" key="1">
    <source>
        <dbReference type="Pfam" id="PF02698"/>
    </source>
</evidence>
<dbReference type="GO" id="GO:0005886">
    <property type="term" value="C:plasma membrane"/>
    <property type="evidence" value="ECO:0007669"/>
    <property type="project" value="TreeGrafter"/>
</dbReference>
<accession>A0A4R7J2K0</accession>
<name>A0A4R7J2K0_9ACTN</name>
<proteinExistence type="predicted"/>
<dbReference type="PANTHER" id="PTHR30336">
    <property type="entry name" value="INNER MEMBRANE PROTEIN, PROBABLE PERMEASE"/>
    <property type="match status" value="1"/>
</dbReference>
<evidence type="ECO:0000313" key="2">
    <source>
        <dbReference type="EMBL" id="TDT31314.1"/>
    </source>
</evidence>
<dbReference type="AlphaFoldDB" id="A0A4R7J2K0"/>
<dbReference type="PANTHER" id="PTHR30336:SF6">
    <property type="entry name" value="INTEGRAL MEMBRANE PROTEIN"/>
    <property type="match status" value="1"/>
</dbReference>
<dbReference type="Proteomes" id="UP000295371">
    <property type="component" value="Unassembled WGS sequence"/>
</dbReference>
<dbReference type="Pfam" id="PF02698">
    <property type="entry name" value="DUF218"/>
    <property type="match status" value="1"/>
</dbReference>